<feature type="region of interest" description="Disordered" evidence="1">
    <location>
        <begin position="235"/>
        <end position="275"/>
    </location>
</feature>
<keyword evidence="2" id="KW-0472">Membrane</keyword>
<feature type="compositionally biased region" description="Basic residues" evidence="1">
    <location>
        <begin position="238"/>
        <end position="250"/>
    </location>
</feature>
<feature type="region of interest" description="Disordered" evidence="1">
    <location>
        <begin position="98"/>
        <end position="212"/>
    </location>
</feature>
<keyword evidence="2" id="KW-0812">Transmembrane</keyword>
<proteinExistence type="predicted"/>
<evidence type="ECO:0000256" key="2">
    <source>
        <dbReference type="SAM" id="Phobius"/>
    </source>
</evidence>
<name>A0A4U7BBC5_9PEZI</name>
<dbReference type="EMBL" id="PTQR01000004">
    <property type="protein sequence ID" value="TKX27431.1"/>
    <property type="molecule type" value="Genomic_DNA"/>
</dbReference>
<dbReference type="AlphaFoldDB" id="A0A4U7BBC5"/>
<feature type="transmembrane region" description="Helical" evidence="2">
    <location>
        <begin position="73"/>
        <end position="95"/>
    </location>
</feature>
<evidence type="ECO:0000313" key="3">
    <source>
        <dbReference type="EMBL" id="TKX27431.1"/>
    </source>
</evidence>
<feature type="region of interest" description="Disordered" evidence="1">
    <location>
        <begin position="40"/>
        <end position="66"/>
    </location>
</feature>
<reference evidence="3 4" key="1">
    <citation type="submission" date="2018-02" db="EMBL/GenBank/DDBJ databases">
        <title>Draft genome sequences of Elsinoe sp., causing black scab on jojoba.</title>
        <authorList>
            <person name="Stodart B."/>
            <person name="Jeffress S."/>
            <person name="Ash G."/>
            <person name="Arun Chinnappa K."/>
        </authorList>
    </citation>
    <scope>NUCLEOTIDE SEQUENCE [LARGE SCALE GENOMIC DNA]</scope>
    <source>
        <strain evidence="3 4">Hillstone_2</strain>
    </source>
</reference>
<evidence type="ECO:0000256" key="1">
    <source>
        <dbReference type="SAM" id="MobiDB-lite"/>
    </source>
</evidence>
<accession>A0A4U7BBC5</accession>
<evidence type="ECO:0000313" key="4">
    <source>
        <dbReference type="Proteomes" id="UP000308133"/>
    </source>
</evidence>
<feature type="compositionally biased region" description="Pro residues" evidence="1">
    <location>
        <begin position="170"/>
        <end position="180"/>
    </location>
</feature>
<protein>
    <submittedName>
        <fullName evidence="3">Uncharacterized protein</fullName>
    </submittedName>
</protein>
<feature type="compositionally biased region" description="Polar residues" evidence="1">
    <location>
        <begin position="48"/>
        <end position="57"/>
    </location>
</feature>
<keyword evidence="2" id="KW-1133">Transmembrane helix</keyword>
<dbReference type="Proteomes" id="UP000308133">
    <property type="component" value="Unassembled WGS sequence"/>
</dbReference>
<organism evidence="3 4">
    <name type="scientific">Elsinoe australis</name>
    <dbReference type="NCBI Taxonomy" id="40998"/>
    <lineage>
        <taxon>Eukaryota</taxon>
        <taxon>Fungi</taxon>
        <taxon>Dikarya</taxon>
        <taxon>Ascomycota</taxon>
        <taxon>Pezizomycotina</taxon>
        <taxon>Dothideomycetes</taxon>
        <taxon>Dothideomycetidae</taxon>
        <taxon>Myriangiales</taxon>
        <taxon>Elsinoaceae</taxon>
        <taxon>Elsinoe</taxon>
    </lineage>
</organism>
<gene>
    <name evidence="3" type="ORF">C1H76_0268</name>
</gene>
<sequence>MLSELLVSRSLPGRGLTLITVPSTASATSIATFTSTLPVTTTTTQSTPDVNVSTAGQSKAPPSGPGGLTPQNAGIFLGTLLGFCLVVLILTCFLSSRRGKRGGKKEQHRGSSEDTYVQKKPSRPPGSVPGAPAQGANRSVPLRPGTGQRGPYPDAPGIPRHPGSGDPRRPPPAAVAPLVPPRRGRQVGPLQQRQSGRRTYRARGPPAQRPEVEVSGVVDLKRYEAGLPVDGFVNGRPTKVRKSRPVRKPKQGGLNFPPAVENPEQHTEDQPPQVPLYGARYVVNDRILRGRGRAHSTHTGGR</sequence>
<comment type="caution">
    <text evidence="3">The sequence shown here is derived from an EMBL/GenBank/DDBJ whole genome shotgun (WGS) entry which is preliminary data.</text>
</comment>